<dbReference type="EMBL" id="JARPWY010000005">
    <property type="protein sequence ID" value="MDT2513222.1"/>
    <property type="molecule type" value="Genomic_DNA"/>
</dbReference>
<evidence type="ECO:0000259" key="1">
    <source>
        <dbReference type="Pfam" id="PF01261"/>
    </source>
</evidence>
<keyword evidence="3" id="KW-0413">Isomerase</keyword>
<dbReference type="AlphaFoldDB" id="A0A7Y7JZ75"/>
<dbReference type="Proteomes" id="UP000316316">
    <property type="component" value="Unassembled WGS sequence"/>
</dbReference>
<accession>A0A7Y7JZ75</accession>
<dbReference type="Proteomes" id="UP001264335">
    <property type="component" value="Unassembled WGS sequence"/>
</dbReference>
<reference evidence="3 4" key="1">
    <citation type="submission" date="2017-10" db="EMBL/GenBank/DDBJ databases">
        <title>FDA dAtabase for Regulatory Grade micrObial Sequences (FDA-ARGOS): Supporting development and validation of Infectious Disease Dx tests.</title>
        <authorList>
            <person name="Campos J."/>
            <person name="Goldberg B."/>
            <person name="Tallon L.J."/>
            <person name="Sadzewicz L."/>
            <person name="Sengamalay N."/>
            <person name="Ott S."/>
            <person name="Godinez A."/>
            <person name="Nagaraj S."/>
            <person name="Vyas G."/>
            <person name="Aluvathingal J."/>
            <person name="Nadendla S."/>
            <person name="Geyer C."/>
            <person name="Nandy P."/>
            <person name="Hobson J."/>
            <person name="Sichtig H."/>
        </authorList>
    </citation>
    <scope>NUCLEOTIDE SEQUENCE [LARGE SCALE GENOMIC DNA]</scope>
    <source>
        <strain evidence="3 4">FDAARGOS_185</strain>
    </source>
</reference>
<sequence length="328" mass="36959">MGNLKLGATLFCYGTEYARYQYDFEECVKQAYLAGAEGYEIVGTQMIPSYPNVSDDFLGLIQRLKAKYGIGPVGYGANNDKGMMHDRNLSDNEMLADAVIDLKAAHKLGCKVMRVQYMLSPAAFEKLAFYAELFDIKVGIEIHNPESPASPLMQDYLEVIKKTGSKHLGFIPDFGCFAIAPNKPHWMKALKAGVEESHLELAANLRRQGVPLEKAREELLSLGAHPAINATLQGMYGFVQFKSKDELPKMLEELKTILPYCFEFHGKFHYLDEDLVEPSIPYAEILSIIKNSDFDGYLISEYEDELYCGGTEFTRRQLQMTKQLLGKE</sequence>
<dbReference type="InterPro" id="IPR036237">
    <property type="entry name" value="Xyl_isomerase-like_sf"/>
</dbReference>
<protein>
    <submittedName>
        <fullName evidence="3">Sugar phosphate isomerase/epimerase</fullName>
    </submittedName>
</protein>
<dbReference type="EMBL" id="PDXQ01000002">
    <property type="protein sequence ID" value="TRZ29366.1"/>
    <property type="molecule type" value="Genomic_DNA"/>
</dbReference>
<dbReference type="Pfam" id="PF01261">
    <property type="entry name" value="AP_endonuc_2"/>
    <property type="match status" value="1"/>
</dbReference>
<evidence type="ECO:0000313" key="2">
    <source>
        <dbReference type="EMBL" id="MDT2513222.1"/>
    </source>
</evidence>
<feature type="domain" description="Xylose isomerase-like TIM barrel" evidence="1">
    <location>
        <begin position="31"/>
        <end position="317"/>
    </location>
</feature>
<dbReference type="InterPro" id="IPR013022">
    <property type="entry name" value="Xyl_isomerase-like_TIM-brl"/>
</dbReference>
<dbReference type="SUPFAM" id="SSF51658">
    <property type="entry name" value="Xylose isomerase-like"/>
    <property type="match status" value="1"/>
</dbReference>
<name>A0A7Y7JZ75_ENTAV</name>
<dbReference type="RefSeq" id="WP_016178131.1">
    <property type="nucleotide sequence ID" value="NZ_CAAKOH010000138.1"/>
</dbReference>
<reference evidence="2 5" key="2">
    <citation type="submission" date="2023-03" db="EMBL/GenBank/DDBJ databases">
        <authorList>
            <person name="Shen W."/>
            <person name="Cai J."/>
        </authorList>
    </citation>
    <scope>NUCLEOTIDE SEQUENCE [LARGE SCALE GENOMIC DNA]</scope>
    <source>
        <strain evidence="2 5">Y2</strain>
    </source>
</reference>
<organism evidence="3 4">
    <name type="scientific">Enterococcus avium</name>
    <name type="common">Streptococcus avium</name>
    <dbReference type="NCBI Taxonomy" id="33945"/>
    <lineage>
        <taxon>Bacteria</taxon>
        <taxon>Bacillati</taxon>
        <taxon>Bacillota</taxon>
        <taxon>Bacilli</taxon>
        <taxon>Lactobacillales</taxon>
        <taxon>Enterococcaceae</taxon>
        <taxon>Enterococcus</taxon>
    </lineage>
</organism>
<gene>
    <name evidence="3" type="ORF">AUF17_22060</name>
    <name evidence="2" type="ORF">P7D79_03130</name>
</gene>
<dbReference type="Gene3D" id="3.20.20.150">
    <property type="entry name" value="Divalent-metal-dependent TIM barrel enzymes"/>
    <property type="match status" value="1"/>
</dbReference>
<evidence type="ECO:0000313" key="3">
    <source>
        <dbReference type="EMBL" id="TRZ29366.1"/>
    </source>
</evidence>
<proteinExistence type="predicted"/>
<evidence type="ECO:0000313" key="5">
    <source>
        <dbReference type="Proteomes" id="UP001264335"/>
    </source>
</evidence>
<dbReference type="GO" id="GO:0016853">
    <property type="term" value="F:isomerase activity"/>
    <property type="evidence" value="ECO:0007669"/>
    <property type="project" value="UniProtKB-KW"/>
</dbReference>
<comment type="caution">
    <text evidence="3">The sequence shown here is derived from an EMBL/GenBank/DDBJ whole genome shotgun (WGS) entry which is preliminary data.</text>
</comment>
<evidence type="ECO:0000313" key="4">
    <source>
        <dbReference type="Proteomes" id="UP000316316"/>
    </source>
</evidence>